<sequence length="388" mass="41892">MTTSELGRIPGPPQQRTGDSPPPASPPATAPPSTALPSAPPTAALPTAAAPAGVRPAQRWRRPLPPVERVRPGLWSLPIPLPFARPSYTLMYVIESLDGPYLIDAGWDWDEAFAALEDGLALIGTSVPEVRGVLVTHAHLDHYGMAARIRAASGAWVSLHPLDDDLLARARHGLADRLSDVLDGAGVPGDIAERLLTAEHLAPHSLPRPDILLEDGDQPDIPGWELRTLWTPGHSPGHVNFWEPAHRLLLSGDHVLPTTAVGTPVPDDLNPDPLGDHLRSLARLRGLDATEVLPAHEHRFTDLEGRLDALETHHRGRLDEVVEGLRAGATTVWELAAFITWHRPLRNLRGVALQNAVTDTIACLTTLATTGTAHVTRGHPDHWHLTTP</sequence>
<feature type="compositionally biased region" description="Low complexity" evidence="1">
    <location>
        <begin position="31"/>
        <end position="52"/>
    </location>
</feature>
<dbReference type="SUPFAM" id="SSF56281">
    <property type="entry name" value="Metallo-hydrolase/oxidoreductase"/>
    <property type="match status" value="1"/>
</dbReference>
<dbReference type="AlphaFoldDB" id="A0A2I2KKI6"/>
<dbReference type="Pfam" id="PF00753">
    <property type="entry name" value="Lactamase_B"/>
    <property type="match status" value="1"/>
</dbReference>
<protein>
    <submittedName>
        <fullName evidence="3">Zn-dependent hydrolase, glyoxylase</fullName>
    </submittedName>
</protein>
<dbReference type="PANTHER" id="PTHR23131:SF4">
    <property type="entry name" value="METALLO-BETA-LACTAMASE SUPERFAMILY POTEIN"/>
    <property type="match status" value="1"/>
</dbReference>
<evidence type="ECO:0000259" key="2">
    <source>
        <dbReference type="SMART" id="SM00849"/>
    </source>
</evidence>
<feature type="compositionally biased region" description="Pro residues" evidence="1">
    <location>
        <begin position="20"/>
        <end position="30"/>
    </location>
</feature>
<keyword evidence="4" id="KW-1185">Reference proteome</keyword>
<proteinExistence type="predicted"/>
<accession>A0A2I2KKI6</accession>
<dbReference type="RefSeq" id="WP_243407176.1">
    <property type="nucleotide sequence ID" value="NZ_FZMO01000035.1"/>
</dbReference>
<dbReference type="SMART" id="SM00849">
    <property type="entry name" value="Lactamase_B"/>
    <property type="match status" value="1"/>
</dbReference>
<name>A0A2I2KKI6_9ACTN</name>
<dbReference type="InterPro" id="IPR001279">
    <property type="entry name" value="Metallo-B-lactamas"/>
</dbReference>
<evidence type="ECO:0000256" key="1">
    <source>
        <dbReference type="SAM" id="MobiDB-lite"/>
    </source>
</evidence>
<evidence type="ECO:0000313" key="3">
    <source>
        <dbReference type="EMBL" id="SNQ46181.1"/>
    </source>
</evidence>
<organism evidence="3 4">
    <name type="scientific">Frankia canadensis</name>
    <dbReference type="NCBI Taxonomy" id="1836972"/>
    <lineage>
        <taxon>Bacteria</taxon>
        <taxon>Bacillati</taxon>
        <taxon>Actinomycetota</taxon>
        <taxon>Actinomycetes</taxon>
        <taxon>Frankiales</taxon>
        <taxon>Frankiaceae</taxon>
        <taxon>Frankia</taxon>
    </lineage>
</organism>
<feature type="region of interest" description="Disordered" evidence="1">
    <location>
        <begin position="1"/>
        <end position="57"/>
    </location>
</feature>
<dbReference type="PANTHER" id="PTHR23131">
    <property type="entry name" value="ENDORIBONUCLEASE LACTB2"/>
    <property type="match status" value="1"/>
</dbReference>
<dbReference type="GO" id="GO:0016787">
    <property type="term" value="F:hydrolase activity"/>
    <property type="evidence" value="ECO:0007669"/>
    <property type="project" value="UniProtKB-KW"/>
</dbReference>
<feature type="domain" description="Metallo-beta-lactamase" evidence="2">
    <location>
        <begin position="88"/>
        <end position="296"/>
    </location>
</feature>
<gene>
    <name evidence="3" type="ORF">FRACA_130005</name>
</gene>
<evidence type="ECO:0000313" key="4">
    <source>
        <dbReference type="Proteomes" id="UP000234331"/>
    </source>
</evidence>
<dbReference type="Gene3D" id="3.60.15.10">
    <property type="entry name" value="Ribonuclease Z/Hydroxyacylglutathione hydrolase-like"/>
    <property type="match status" value="1"/>
</dbReference>
<dbReference type="InterPro" id="IPR036866">
    <property type="entry name" value="RibonucZ/Hydroxyglut_hydro"/>
</dbReference>
<reference evidence="3 4" key="1">
    <citation type="submission" date="2017-06" db="EMBL/GenBank/DDBJ databases">
        <authorList>
            <person name="Kim H.J."/>
            <person name="Triplett B.A."/>
        </authorList>
    </citation>
    <scope>NUCLEOTIDE SEQUENCE [LARGE SCALE GENOMIC DNA]</scope>
    <source>
        <strain evidence="3">FRACA_ARgP5</strain>
    </source>
</reference>
<keyword evidence="3" id="KW-0378">Hydrolase</keyword>
<dbReference type="InterPro" id="IPR050662">
    <property type="entry name" value="Sec-metab_biosynth-thioest"/>
</dbReference>
<dbReference type="EMBL" id="FZMO01000035">
    <property type="protein sequence ID" value="SNQ46181.1"/>
    <property type="molecule type" value="Genomic_DNA"/>
</dbReference>
<dbReference type="Proteomes" id="UP000234331">
    <property type="component" value="Unassembled WGS sequence"/>
</dbReference>